<dbReference type="Proteomes" id="UP000184287">
    <property type="component" value="Unassembled WGS sequence"/>
</dbReference>
<dbReference type="STRING" id="288992.SAMN04488522_101604"/>
<protein>
    <submittedName>
        <fullName evidence="2">Uncharacterized protein</fullName>
    </submittedName>
</protein>
<feature type="transmembrane region" description="Helical" evidence="1">
    <location>
        <begin position="37"/>
        <end position="56"/>
    </location>
</feature>
<keyword evidence="1" id="KW-0812">Transmembrane</keyword>
<gene>
    <name evidence="2" type="ORF">SAMN04488522_101604</name>
</gene>
<keyword evidence="1" id="KW-0472">Membrane</keyword>
<keyword evidence="1" id="KW-1133">Transmembrane helix</keyword>
<organism evidence="2 3">
    <name type="scientific">Pedobacter caeni</name>
    <dbReference type="NCBI Taxonomy" id="288992"/>
    <lineage>
        <taxon>Bacteria</taxon>
        <taxon>Pseudomonadati</taxon>
        <taxon>Bacteroidota</taxon>
        <taxon>Sphingobacteriia</taxon>
        <taxon>Sphingobacteriales</taxon>
        <taxon>Sphingobacteriaceae</taxon>
        <taxon>Pedobacter</taxon>
    </lineage>
</organism>
<feature type="transmembrane region" description="Helical" evidence="1">
    <location>
        <begin position="12"/>
        <end position="31"/>
    </location>
</feature>
<dbReference type="AlphaFoldDB" id="A0A1M4UL72"/>
<sequence>MVRRCRKVKPFYYLIFFYLFIILMGITIRILNIQPAIIILSLILLLFGALCFYLIFKAKDFYRKIYRHQSSAHPNDKEFG</sequence>
<reference evidence="3" key="1">
    <citation type="submission" date="2016-11" db="EMBL/GenBank/DDBJ databases">
        <authorList>
            <person name="Varghese N."/>
            <person name="Submissions S."/>
        </authorList>
    </citation>
    <scope>NUCLEOTIDE SEQUENCE [LARGE SCALE GENOMIC DNA]</scope>
    <source>
        <strain evidence="3">DSM 16990</strain>
    </source>
</reference>
<dbReference type="EMBL" id="FQUQ01000001">
    <property type="protein sequence ID" value="SHE57398.1"/>
    <property type="molecule type" value="Genomic_DNA"/>
</dbReference>
<proteinExistence type="predicted"/>
<evidence type="ECO:0000313" key="3">
    <source>
        <dbReference type="Proteomes" id="UP000184287"/>
    </source>
</evidence>
<keyword evidence="3" id="KW-1185">Reference proteome</keyword>
<name>A0A1M4UL72_9SPHI</name>
<evidence type="ECO:0000313" key="2">
    <source>
        <dbReference type="EMBL" id="SHE57398.1"/>
    </source>
</evidence>
<evidence type="ECO:0000256" key="1">
    <source>
        <dbReference type="SAM" id="Phobius"/>
    </source>
</evidence>
<accession>A0A1M4UL72</accession>